<sequence length="105" mass="11567">MSWPHNLCLPWGLPASAATYVGHVSLRTTHTDICESLWGPPNQGDTSLLEVGVAGSYPLRSIRSQPLSSHVDCDLRAYTWAVDEVTWKSVSESALENGRLRFEIA</sequence>
<reference evidence="2" key="1">
    <citation type="submission" date="2016-06" db="EMBL/GenBank/DDBJ databases">
        <title>Parallel loss of symbiosis genes in relatives of nitrogen-fixing non-legume Parasponia.</title>
        <authorList>
            <person name="Van Velzen R."/>
            <person name="Holmer R."/>
            <person name="Bu F."/>
            <person name="Rutten L."/>
            <person name="Van Zeijl A."/>
            <person name="Liu W."/>
            <person name="Santuari L."/>
            <person name="Cao Q."/>
            <person name="Sharma T."/>
            <person name="Shen D."/>
            <person name="Roswanjaya Y."/>
            <person name="Wardhani T."/>
            <person name="Kalhor M.S."/>
            <person name="Jansen J."/>
            <person name="Van den Hoogen J."/>
            <person name="Gungor B."/>
            <person name="Hartog M."/>
            <person name="Hontelez J."/>
            <person name="Verver J."/>
            <person name="Yang W.-C."/>
            <person name="Schijlen E."/>
            <person name="Repin R."/>
            <person name="Schilthuizen M."/>
            <person name="Schranz E."/>
            <person name="Heidstra R."/>
            <person name="Miyata K."/>
            <person name="Fedorova E."/>
            <person name="Kohlen W."/>
            <person name="Bisseling T."/>
            <person name="Smit S."/>
            <person name="Geurts R."/>
        </authorList>
    </citation>
    <scope>NUCLEOTIDE SEQUENCE [LARGE SCALE GENOMIC DNA]</scope>
    <source>
        <strain evidence="2">cv. WU1-14</strain>
    </source>
</reference>
<protein>
    <submittedName>
        <fullName evidence="1">Uncharacterized protein</fullName>
    </submittedName>
</protein>
<dbReference type="EMBL" id="JXTB01000258">
    <property type="protein sequence ID" value="PON49579.1"/>
    <property type="molecule type" value="Genomic_DNA"/>
</dbReference>
<evidence type="ECO:0000313" key="2">
    <source>
        <dbReference type="Proteomes" id="UP000237105"/>
    </source>
</evidence>
<accession>A0A2P5BL96</accession>
<dbReference type="Proteomes" id="UP000237105">
    <property type="component" value="Unassembled WGS sequence"/>
</dbReference>
<organism evidence="1 2">
    <name type="scientific">Parasponia andersonii</name>
    <name type="common">Sponia andersonii</name>
    <dbReference type="NCBI Taxonomy" id="3476"/>
    <lineage>
        <taxon>Eukaryota</taxon>
        <taxon>Viridiplantae</taxon>
        <taxon>Streptophyta</taxon>
        <taxon>Embryophyta</taxon>
        <taxon>Tracheophyta</taxon>
        <taxon>Spermatophyta</taxon>
        <taxon>Magnoliopsida</taxon>
        <taxon>eudicotyledons</taxon>
        <taxon>Gunneridae</taxon>
        <taxon>Pentapetalae</taxon>
        <taxon>rosids</taxon>
        <taxon>fabids</taxon>
        <taxon>Rosales</taxon>
        <taxon>Cannabaceae</taxon>
        <taxon>Parasponia</taxon>
    </lineage>
</organism>
<evidence type="ECO:0000313" key="1">
    <source>
        <dbReference type="EMBL" id="PON49579.1"/>
    </source>
</evidence>
<dbReference type="AlphaFoldDB" id="A0A2P5BL96"/>
<name>A0A2P5BL96_PARAD</name>
<comment type="caution">
    <text evidence="1">The sequence shown here is derived from an EMBL/GenBank/DDBJ whole genome shotgun (WGS) entry which is preliminary data.</text>
</comment>
<proteinExistence type="predicted"/>
<keyword evidence="2" id="KW-1185">Reference proteome</keyword>
<gene>
    <name evidence="1" type="ORF">PanWU01x14_228950</name>
</gene>